<organism evidence="2 3">
    <name type="scientific">Culter alburnus</name>
    <name type="common">Topmouth culter</name>
    <dbReference type="NCBI Taxonomy" id="194366"/>
    <lineage>
        <taxon>Eukaryota</taxon>
        <taxon>Metazoa</taxon>
        <taxon>Chordata</taxon>
        <taxon>Craniata</taxon>
        <taxon>Vertebrata</taxon>
        <taxon>Euteleostomi</taxon>
        <taxon>Actinopterygii</taxon>
        <taxon>Neopterygii</taxon>
        <taxon>Teleostei</taxon>
        <taxon>Ostariophysi</taxon>
        <taxon>Cypriniformes</taxon>
        <taxon>Xenocyprididae</taxon>
        <taxon>Xenocypridinae</taxon>
        <taxon>Culter</taxon>
    </lineage>
</organism>
<dbReference type="EMBL" id="JAWDJR010000021">
    <property type="protein sequence ID" value="KAK9955806.1"/>
    <property type="molecule type" value="Genomic_DNA"/>
</dbReference>
<feature type="non-terminal residue" evidence="2">
    <location>
        <position position="1"/>
    </location>
</feature>
<evidence type="ECO:0000313" key="3">
    <source>
        <dbReference type="Proteomes" id="UP001479290"/>
    </source>
</evidence>
<reference evidence="2 3" key="1">
    <citation type="submission" date="2024-05" db="EMBL/GenBank/DDBJ databases">
        <title>A high-quality chromosomal-level genome assembly of Topmouth culter (Culter alburnus).</title>
        <authorList>
            <person name="Zhao H."/>
        </authorList>
    </citation>
    <scope>NUCLEOTIDE SEQUENCE [LARGE SCALE GENOMIC DNA]</scope>
    <source>
        <strain evidence="2">CATC2023</strain>
        <tissue evidence="2">Muscle</tissue>
    </source>
</reference>
<evidence type="ECO:0000313" key="2">
    <source>
        <dbReference type="EMBL" id="KAK9955806.1"/>
    </source>
</evidence>
<comment type="caution">
    <text evidence="2">The sequence shown here is derived from an EMBL/GenBank/DDBJ whole genome shotgun (WGS) entry which is preliminary data.</text>
</comment>
<name>A0AAW1Z318_CULAL</name>
<proteinExistence type="predicted"/>
<accession>A0AAW1Z318</accession>
<keyword evidence="3" id="KW-1185">Reference proteome</keyword>
<dbReference type="Proteomes" id="UP001479290">
    <property type="component" value="Unassembled WGS sequence"/>
</dbReference>
<sequence>SRPHRCRCPRKGTPSQSDKRPGYNDCCVLWVFKVPLQHYGQLHERGSGRERCQTFSGVQG</sequence>
<protein>
    <submittedName>
        <fullName evidence="2">Uncharacterized protein</fullName>
    </submittedName>
</protein>
<feature type="region of interest" description="Disordered" evidence="1">
    <location>
        <begin position="1"/>
        <end position="21"/>
    </location>
</feature>
<dbReference type="AlphaFoldDB" id="A0AAW1Z318"/>
<feature type="non-terminal residue" evidence="2">
    <location>
        <position position="60"/>
    </location>
</feature>
<feature type="compositionally biased region" description="Basic residues" evidence="1">
    <location>
        <begin position="1"/>
        <end position="10"/>
    </location>
</feature>
<evidence type="ECO:0000256" key="1">
    <source>
        <dbReference type="SAM" id="MobiDB-lite"/>
    </source>
</evidence>
<gene>
    <name evidence="2" type="ORF">ABG768_015657</name>
</gene>